<feature type="compositionally biased region" description="Low complexity" evidence="1">
    <location>
        <begin position="308"/>
        <end position="318"/>
    </location>
</feature>
<keyword evidence="4" id="KW-1185">Reference proteome</keyword>
<dbReference type="EMBL" id="CAJB01000024">
    <property type="protein sequence ID" value="CCH76344.1"/>
    <property type="molecule type" value="Genomic_DNA"/>
</dbReference>
<keyword evidence="2" id="KW-0732">Signal</keyword>
<keyword evidence="3" id="KW-0808">Transferase</keyword>
<dbReference type="GO" id="GO:0008168">
    <property type="term" value="F:methyltransferase activity"/>
    <property type="evidence" value="ECO:0007669"/>
    <property type="project" value="UniProtKB-KW"/>
</dbReference>
<feature type="signal peptide" evidence="2">
    <location>
        <begin position="1"/>
        <end position="20"/>
    </location>
</feature>
<protein>
    <submittedName>
        <fullName evidence="3">Methyltransferase type 11</fullName>
    </submittedName>
</protein>
<dbReference type="Proteomes" id="UP000035721">
    <property type="component" value="Unassembled WGS sequence"/>
</dbReference>
<dbReference type="Gene3D" id="3.40.50.150">
    <property type="entry name" value="Vaccinia Virus protein VP39"/>
    <property type="match status" value="1"/>
</dbReference>
<dbReference type="STRING" id="1194083.BN12_120026"/>
<organism evidence="3 4">
    <name type="scientific">Nostocoides japonicum T1-X7</name>
    <dbReference type="NCBI Taxonomy" id="1194083"/>
    <lineage>
        <taxon>Bacteria</taxon>
        <taxon>Bacillati</taxon>
        <taxon>Actinomycetota</taxon>
        <taxon>Actinomycetes</taxon>
        <taxon>Micrococcales</taxon>
        <taxon>Intrasporangiaceae</taxon>
        <taxon>Nostocoides</taxon>
    </lineage>
</organism>
<dbReference type="RefSeq" id="WP_083454366.1">
    <property type="nucleotide sequence ID" value="NZ_HF570958.1"/>
</dbReference>
<evidence type="ECO:0000313" key="4">
    <source>
        <dbReference type="Proteomes" id="UP000035721"/>
    </source>
</evidence>
<reference evidence="3 4" key="1">
    <citation type="journal article" date="2013" name="ISME J.">
        <title>A metabolic model for members of the genus Tetrasphaera involved in enhanced biological phosphorus removal.</title>
        <authorList>
            <person name="Kristiansen R."/>
            <person name="Nguyen H.T.T."/>
            <person name="Saunders A.M."/>
            <person name="Nielsen J.L."/>
            <person name="Wimmer R."/>
            <person name="Le V.Q."/>
            <person name="McIlroy S.J."/>
            <person name="Petrovski S."/>
            <person name="Seviour R.J."/>
            <person name="Calteau A."/>
            <person name="Nielsen K.L."/>
            <person name="Nielsen P.H."/>
        </authorList>
    </citation>
    <scope>NUCLEOTIDE SEQUENCE [LARGE SCALE GENOMIC DNA]</scope>
    <source>
        <strain evidence="3 4">T1-X7</strain>
    </source>
</reference>
<dbReference type="InterPro" id="IPR029063">
    <property type="entry name" value="SAM-dependent_MTases_sf"/>
</dbReference>
<dbReference type="GO" id="GO:0032259">
    <property type="term" value="P:methylation"/>
    <property type="evidence" value="ECO:0007669"/>
    <property type="project" value="UniProtKB-KW"/>
</dbReference>
<dbReference type="PANTHER" id="PTHR43861:SF1">
    <property type="entry name" value="TRANS-ACONITATE 2-METHYLTRANSFERASE"/>
    <property type="match status" value="1"/>
</dbReference>
<evidence type="ECO:0000313" key="3">
    <source>
        <dbReference type="EMBL" id="CCH76344.1"/>
    </source>
</evidence>
<keyword evidence="3" id="KW-0489">Methyltransferase</keyword>
<comment type="caution">
    <text evidence="3">The sequence shown here is derived from an EMBL/GenBank/DDBJ whole genome shotgun (WGS) entry which is preliminary data.</text>
</comment>
<dbReference type="AlphaFoldDB" id="A0A077LWF8"/>
<dbReference type="SUPFAM" id="SSF53335">
    <property type="entry name" value="S-adenosyl-L-methionine-dependent methyltransferases"/>
    <property type="match status" value="1"/>
</dbReference>
<accession>A0A077LWF8</accession>
<feature type="region of interest" description="Disordered" evidence="1">
    <location>
        <begin position="293"/>
        <end position="318"/>
    </location>
</feature>
<dbReference type="PANTHER" id="PTHR43861">
    <property type="entry name" value="TRANS-ACONITATE 2-METHYLTRANSFERASE-RELATED"/>
    <property type="match status" value="1"/>
</dbReference>
<dbReference type="Pfam" id="PF01209">
    <property type="entry name" value="Ubie_methyltran"/>
    <property type="match status" value="1"/>
</dbReference>
<dbReference type="CDD" id="cd02440">
    <property type="entry name" value="AdoMet_MTases"/>
    <property type="match status" value="1"/>
</dbReference>
<sequence>MSRTGLALRALSLWIHGASADPTPDYDIASPTYDDYFTSVMGPHSVSLLDRVRISPGDAVVELACGTGHLTEEIVRRLDGRGRLAVVDKSPGMLAVARGKVAHRPGLELSFAEGDMEDFLRRQPTDSADLVVIGWAICYSQPVRLLRDVRRVLREGGQVAVIETRSTALSTLREAFEQVVADDPSMLTSLIRVSLPKSEQVLGKWFRKAGLDPVILDQGAQELPIASVAEAMDWVERSGAGAGFRDSFDISREEEIRARLGEALEEYRREHGALGLRHTFVLGVARHRVARATPGAASSGATEPRGTAPDAAAPDAAA</sequence>
<evidence type="ECO:0000256" key="1">
    <source>
        <dbReference type="SAM" id="MobiDB-lite"/>
    </source>
</evidence>
<gene>
    <name evidence="3" type="ORF">BN12_120026</name>
</gene>
<proteinExistence type="predicted"/>
<feature type="chain" id="PRO_5001720700" evidence="2">
    <location>
        <begin position="21"/>
        <end position="318"/>
    </location>
</feature>
<dbReference type="OrthoDB" id="7032234at2"/>
<evidence type="ECO:0000256" key="2">
    <source>
        <dbReference type="SAM" id="SignalP"/>
    </source>
</evidence>
<name>A0A077LWF8_9MICO</name>